<proteinExistence type="inferred from homology"/>
<evidence type="ECO:0000313" key="4">
    <source>
        <dbReference type="EMBL" id="KAG0114926.1"/>
    </source>
</evidence>
<evidence type="ECO:0000313" key="5">
    <source>
        <dbReference type="EMBL" id="KAI1233648.1"/>
    </source>
</evidence>
<accession>A0A835NH63</accession>
<dbReference type="Proteomes" id="UP000618051">
    <property type="component" value="Unassembled WGS sequence"/>
</dbReference>
<dbReference type="Pfam" id="PF06762">
    <property type="entry name" value="LMF1"/>
    <property type="match status" value="1"/>
</dbReference>
<sequence length="83" mass="9595">MGWESQLLETGFLGIFLCPLWSLSCLPQGSPPSTIVIWTFRWLIFRIMLGAESNNSWYFWEETSPWDSDLSLTATGEENMERS</sequence>
<dbReference type="GO" id="GO:0051604">
    <property type="term" value="P:protein maturation"/>
    <property type="evidence" value="ECO:0007669"/>
    <property type="project" value="InterPro"/>
</dbReference>
<dbReference type="EMBL" id="JADDUC020000017">
    <property type="protein sequence ID" value="KAI1233648.1"/>
    <property type="molecule type" value="Genomic_DNA"/>
</dbReference>
<dbReference type="InterPro" id="IPR009613">
    <property type="entry name" value="LMF"/>
</dbReference>
<feature type="signal peptide" evidence="2">
    <location>
        <begin position="1"/>
        <end position="22"/>
    </location>
</feature>
<dbReference type="GO" id="GO:0005789">
    <property type="term" value="C:endoplasmic reticulum membrane"/>
    <property type="evidence" value="ECO:0007669"/>
    <property type="project" value="UniProtKB-SubCell"/>
</dbReference>
<gene>
    <name evidence="5" type="ORF">IHE44_0004086</name>
    <name evidence="4" type="ORF">IHE44_006928</name>
</gene>
<evidence type="ECO:0000256" key="1">
    <source>
        <dbReference type="RuleBase" id="RU361229"/>
    </source>
</evidence>
<evidence type="ECO:0000259" key="3">
    <source>
        <dbReference type="Pfam" id="PF06762"/>
    </source>
</evidence>
<evidence type="ECO:0000313" key="6">
    <source>
        <dbReference type="Proteomes" id="UP000618051"/>
    </source>
</evidence>
<keyword evidence="2" id="KW-0732">Signal</keyword>
<comment type="function">
    <text evidence="1">Involved in the maturation of specific proteins in the endoplasmic reticulum.</text>
</comment>
<dbReference type="EMBL" id="JADDUC010000248">
    <property type="protein sequence ID" value="KAG0114926.1"/>
    <property type="molecule type" value="Genomic_DNA"/>
</dbReference>
<reference evidence="4" key="1">
    <citation type="submission" date="2020-10" db="EMBL/GenBank/DDBJ databases">
        <title>Feather gene expression reveals the developmental basis of iridescence in African starlings.</title>
        <authorList>
            <person name="Rubenstein D.R."/>
        </authorList>
    </citation>
    <scope>NUCLEOTIDE SEQUENCE</scope>
    <source>
        <strain evidence="4">SS15</strain>
        <tissue evidence="4">Liver</tissue>
    </source>
</reference>
<keyword evidence="1" id="KW-0256">Endoplasmic reticulum</keyword>
<reference evidence="5" key="3">
    <citation type="submission" date="2022-01" db="EMBL/GenBank/DDBJ databases">
        <authorList>
            <person name="Rubenstein D.R."/>
        </authorList>
    </citation>
    <scope>NUCLEOTIDE SEQUENCE</scope>
    <source>
        <strain evidence="5">SS15</strain>
        <tissue evidence="5">Liver</tissue>
    </source>
</reference>
<comment type="similarity">
    <text evidence="1">Belongs to the lipase maturation factor family.</text>
</comment>
<keyword evidence="6" id="KW-1185">Reference proteome</keyword>
<dbReference type="AlphaFoldDB" id="A0A835NH63"/>
<dbReference type="PANTHER" id="PTHR14463:SF10">
    <property type="entry name" value="LIPASE MATURATION FACTOR 1"/>
    <property type="match status" value="1"/>
</dbReference>
<feature type="domain" description="Lipase maturation factor 1/2 N-terminal" evidence="3">
    <location>
        <begin position="2"/>
        <end position="51"/>
    </location>
</feature>
<comment type="caution">
    <text evidence="4">The sequence shown here is derived from an EMBL/GenBank/DDBJ whole genome shotgun (WGS) entry which is preliminary data.</text>
</comment>
<evidence type="ECO:0000256" key="2">
    <source>
        <dbReference type="SAM" id="SignalP"/>
    </source>
</evidence>
<protein>
    <recommendedName>
        <fullName evidence="1">Lipase maturation factor</fullName>
    </recommendedName>
</protein>
<reference evidence="5 6" key="2">
    <citation type="journal article" date="2021" name="J. Hered.">
        <title>Feather Gene Expression Elucidates the Developmental Basis of Plumage Iridescence in African Starlings.</title>
        <authorList>
            <person name="Rubenstein D.R."/>
            <person name="Corvelo A."/>
            <person name="MacManes M.D."/>
            <person name="Maia R."/>
            <person name="Narzisi G."/>
            <person name="Rousaki A."/>
            <person name="Vandenabeele P."/>
            <person name="Shawkey M.D."/>
            <person name="Solomon J."/>
        </authorList>
    </citation>
    <scope>NUCLEOTIDE SEQUENCE [LARGE SCALE GENOMIC DNA]</scope>
    <source>
        <strain evidence="5">SS15</strain>
    </source>
</reference>
<dbReference type="InterPro" id="IPR057434">
    <property type="entry name" value="LMF1/2_N"/>
</dbReference>
<name>A0A835NH63_9PASS</name>
<comment type="subcellular location">
    <subcellularLocation>
        <location evidence="1">Endoplasmic reticulum membrane</location>
        <topology evidence="1">Multi-pass membrane protein</topology>
    </subcellularLocation>
</comment>
<dbReference type="OrthoDB" id="434126at2759"/>
<feature type="chain" id="PRO_5032281328" description="Lipase maturation factor" evidence="2">
    <location>
        <begin position="23"/>
        <end position="83"/>
    </location>
</feature>
<organism evidence="4">
    <name type="scientific">Lamprotornis superbus</name>
    <dbReference type="NCBI Taxonomy" id="245042"/>
    <lineage>
        <taxon>Eukaryota</taxon>
        <taxon>Metazoa</taxon>
        <taxon>Chordata</taxon>
        <taxon>Craniata</taxon>
        <taxon>Vertebrata</taxon>
        <taxon>Euteleostomi</taxon>
        <taxon>Archelosauria</taxon>
        <taxon>Archosauria</taxon>
        <taxon>Dinosauria</taxon>
        <taxon>Saurischia</taxon>
        <taxon>Theropoda</taxon>
        <taxon>Coelurosauria</taxon>
        <taxon>Aves</taxon>
        <taxon>Neognathae</taxon>
        <taxon>Neoaves</taxon>
        <taxon>Telluraves</taxon>
        <taxon>Australaves</taxon>
        <taxon>Passeriformes</taxon>
        <taxon>Sturnidae</taxon>
        <taxon>Lamprotornis</taxon>
    </lineage>
</organism>
<dbReference type="PANTHER" id="PTHR14463">
    <property type="entry name" value="LIPASE MATURATION FACTOR"/>
    <property type="match status" value="1"/>
</dbReference>